<organism evidence="2 3">
    <name type="scientific">Dictyobacter arantiisoli</name>
    <dbReference type="NCBI Taxonomy" id="2014874"/>
    <lineage>
        <taxon>Bacteria</taxon>
        <taxon>Bacillati</taxon>
        <taxon>Chloroflexota</taxon>
        <taxon>Ktedonobacteria</taxon>
        <taxon>Ktedonobacterales</taxon>
        <taxon>Dictyobacteraceae</taxon>
        <taxon>Dictyobacter</taxon>
    </lineage>
</organism>
<comment type="caution">
    <text evidence="2">The sequence shown here is derived from an EMBL/GenBank/DDBJ whole genome shotgun (WGS) entry which is preliminary data.</text>
</comment>
<dbReference type="Pfam" id="PF13424">
    <property type="entry name" value="TPR_12"/>
    <property type="match status" value="1"/>
</dbReference>
<dbReference type="PROSITE" id="PS50943">
    <property type="entry name" value="HTH_CROC1"/>
    <property type="match status" value="1"/>
</dbReference>
<proteinExistence type="predicted"/>
<evidence type="ECO:0000313" key="2">
    <source>
        <dbReference type="EMBL" id="GCF07320.1"/>
    </source>
</evidence>
<dbReference type="InterPro" id="IPR001387">
    <property type="entry name" value="Cro/C1-type_HTH"/>
</dbReference>
<dbReference type="InterPro" id="IPR011990">
    <property type="entry name" value="TPR-like_helical_dom_sf"/>
</dbReference>
<accession>A0A5A5T770</accession>
<keyword evidence="3" id="KW-1185">Reference proteome</keyword>
<reference evidence="2 3" key="1">
    <citation type="submission" date="2019-01" db="EMBL/GenBank/DDBJ databases">
        <title>Draft genome sequence of Dictyobacter sp. Uno17.</title>
        <authorList>
            <person name="Wang C.M."/>
            <person name="Zheng Y."/>
            <person name="Sakai Y."/>
            <person name="Abe K."/>
            <person name="Yokota A."/>
            <person name="Yabe S."/>
        </authorList>
    </citation>
    <scope>NUCLEOTIDE SEQUENCE [LARGE SCALE GENOMIC DNA]</scope>
    <source>
        <strain evidence="2 3">Uno17</strain>
    </source>
</reference>
<dbReference type="OrthoDB" id="141540at2"/>
<feature type="domain" description="HTH cro/C1-type" evidence="1">
    <location>
        <begin position="10"/>
        <end position="63"/>
    </location>
</feature>
<dbReference type="SUPFAM" id="SSF47413">
    <property type="entry name" value="lambda repressor-like DNA-binding domains"/>
    <property type="match status" value="1"/>
</dbReference>
<dbReference type="GO" id="GO:0003677">
    <property type="term" value="F:DNA binding"/>
    <property type="evidence" value="ECO:0007669"/>
    <property type="project" value="InterPro"/>
</dbReference>
<dbReference type="SUPFAM" id="SSF48452">
    <property type="entry name" value="TPR-like"/>
    <property type="match status" value="1"/>
</dbReference>
<dbReference type="AlphaFoldDB" id="A0A5A5T770"/>
<dbReference type="Gene3D" id="1.10.260.40">
    <property type="entry name" value="lambda repressor-like DNA-binding domains"/>
    <property type="match status" value="1"/>
</dbReference>
<sequence>MEPKKSAPPIVTERKKRSLTQKMVADFAGVSLATIQRAEARKPIRPDSQLQLCKFFGMTAEQLGLYHENVEQNDANIKVGYNTFVSLGLPNPSHHPSYLNEVSTMEQTLTEKLDNAESIINLSWEAWFASRPQKAAKEINRLLPGLMQMLYLPYATQTLRIKELAIRSHGLLGAISLDSLQNDTALYHYSQAHKLAVDLRDDNLTATYLALIGDVLRRQNDKAKAIRNMEQARDLIANSEPAARGLILQLLAYTYGDVGREADFETTISEATDLLSFTGEGRDTAKKEFIPFEIFEIRGKVNRDLGKPLAAIPYLDLAEKSLDRVESVTPRWHALLEISRAQAYCDSGDLSTGIKIASDGFMMAYKSQSPRQMNRVRKLLKKLESGPSKNHKSVTELKELVSDAYMRLDLEK</sequence>
<dbReference type="CDD" id="cd00093">
    <property type="entry name" value="HTH_XRE"/>
    <property type="match status" value="1"/>
</dbReference>
<dbReference type="Gene3D" id="1.25.40.10">
    <property type="entry name" value="Tetratricopeptide repeat domain"/>
    <property type="match status" value="1"/>
</dbReference>
<name>A0A5A5T770_9CHLR</name>
<dbReference type="Proteomes" id="UP000322530">
    <property type="component" value="Unassembled WGS sequence"/>
</dbReference>
<gene>
    <name evidence="2" type="ORF">KDI_08840</name>
</gene>
<protein>
    <recommendedName>
        <fullName evidence="1">HTH cro/C1-type domain-containing protein</fullName>
    </recommendedName>
</protein>
<dbReference type="EMBL" id="BIXY01000009">
    <property type="protein sequence ID" value="GCF07320.1"/>
    <property type="molecule type" value="Genomic_DNA"/>
</dbReference>
<evidence type="ECO:0000313" key="3">
    <source>
        <dbReference type="Proteomes" id="UP000322530"/>
    </source>
</evidence>
<evidence type="ECO:0000259" key="1">
    <source>
        <dbReference type="PROSITE" id="PS50943"/>
    </source>
</evidence>
<dbReference type="InterPro" id="IPR010982">
    <property type="entry name" value="Lambda_DNA-bd_dom_sf"/>
</dbReference>
<dbReference type="RefSeq" id="WP_149400354.1">
    <property type="nucleotide sequence ID" value="NZ_BIXY01000009.1"/>
</dbReference>